<dbReference type="GO" id="GO:0090313">
    <property type="term" value="P:regulation of protein targeting to membrane"/>
    <property type="evidence" value="ECO:0007669"/>
    <property type="project" value="TreeGrafter"/>
</dbReference>
<keyword evidence="5" id="KW-1185">Reference proteome</keyword>
<feature type="region of interest" description="Disordered" evidence="1">
    <location>
        <begin position="130"/>
        <end position="152"/>
    </location>
</feature>
<dbReference type="AlphaFoldDB" id="A0A7H1MXM7"/>
<dbReference type="EMBL" id="CP053923">
    <property type="protein sequence ID" value="QNT68213.1"/>
    <property type="molecule type" value="Genomic_DNA"/>
</dbReference>
<feature type="compositionally biased region" description="Polar residues" evidence="1">
    <location>
        <begin position="130"/>
        <end position="141"/>
    </location>
</feature>
<dbReference type="Pfam" id="PF05170">
    <property type="entry name" value="AsmA"/>
    <property type="match status" value="1"/>
</dbReference>
<keyword evidence="2" id="KW-0472">Membrane</keyword>
<evidence type="ECO:0000313" key="5">
    <source>
        <dbReference type="Proteomes" id="UP000516369"/>
    </source>
</evidence>
<name>A0A7H1MXM7_9PROT</name>
<reference evidence="4 5" key="1">
    <citation type="submission" date="2020-05" db="EMBL/GenBank/DDBJ databases">
        <title>Complete closed genome sequence of Defluviicoccus vanus.</title>
        <authorList>
            <person name="Bessarab I."/>
            <person name="Arumugam K."/>
            <person name="Maszenan A.M."/>
            <person name="Seviour R.J."/>
            <person name="Williams R.B."/>
        </authorList>
    </citation>
    <scope>NUCLEOTIDE SEQUENCE [LARGE SCALE GENOMIC DNA]</scope>
    <source>
        <strain evidence="4 5">Ben 114</strain>
    </source>
</reference>
<accession>A0A7H1MXM7</accession>
<feature type="domain" description="AsmA" evidence="3">
    <location>
        <begin position="15"/>
        <end position="542"/>
    </location>
</feature>
<dbReference type="InterPro" id="IPR007844">
    <property type="entry name" value="AsmA"/>
</dbReference>
<keyword evidence="2" id="KW-1133">Transmembrane helix</keyword>
<gene>
    <name evidence="4" type="ORF">HQ394_01055</name>
</gene>
<proteinExistence type="predicted"/>
<feature type="transmembrane region" description="Helical" evidence="2">
    <location>
        <begin position="12"/>
        <end position="34"/>
    </location>
</feature>
<evidence type="ECO:0000313" key="4">
    <source>
        <dbReference type="EMBL" id="QNT68213.1"/>
    </source>
</evidence>
<sequence length="657" mass="70005">MLRFLKQAAIWVFAAVFSLLSVVIATMVLVALFYDWNDLRRPIARLASAALGRTVSIDGNLKVQPGWTTRIQVEKLTIANAAWAKPAKMVDIGTLSVAVDVRSLLSGPIHLPSLILDRPQVHLARNAKGETNWSFGNSDGRPSSGKGGGNALPVIDEITVSDGSLRMQTPEPTKDIDLALESLTLRQQPPNQDIQLRGSGRYQRQPFTLRLDAGPLVMLQQSGKPYPLDLDLVAGDIAASVAGSIGDPAKMQRLDLRLDVKGDNAADLFPLLGVVLPPTPPYHVKGRLQHRGEAWSFENFNGSLGKSDVRGVVAVDFGGKRPLMTGEIASNRLVLADLAPFIGAPRDTDTKGEPVTSQHPGRVLPDQAVDLSRLRAMDANVSFRSERIVTDDVPLDRFAAKVVLDDGTLRLQPLSFGLGAGAVNLDLTLYGARTPVTADIDLQVRQLNLKELMRGSDFARQSAGVLGGRAKLSAQGTSVASILGSANGQLSLVMTGGSISILLVELAGLDVVESLGFAIEGDKPTPIRCLVADLKATQGVFQAETMVFDTGDTVIVGGGSVNMADETLNLTMTPYAKDFSPLTLRSPISLGGTLASPDAFPDPVHTGNKTIGEKILSAVLTPVLGLLPPFDTEVGTDSDCQSLVQRAKRFVHDGRGR</sequence>
<evidence type="ECO:0000256" key="1">
    <source>
        <dbReference type="SAM" id="MobiDB-lite"/>
    </source>
</evidence>
<dbReference type="KEGG" id="dvn:HQ394_01055"/>
<keyword evidence="2" id="KW-0812">Transmembrane</keyword>
<dbReference type="InterPro" id="IPR052894">
    <property type="entry name" value="AsmA-related"/>
</dbReference>
<dbReference type="PANTHER" id="PTHR30441:SF9">
    <property type="entry name" value="ASMA FAMILY PROTEIN YHJG"/>
    <property type="match status" value="1"/>
</dbReference>
<protein>
    <submittedName>
        <fullName evidence="4">AsmA family protein</fullName>
    </submittedName>
</protein>
<dbReference type="GO" id="GO:0005886">
    <property type="term" value="C:plasma membrane"/>
    <property type="evidence" value="ECO:0007669"/>
    <property type="project" value="TreeGrafter"/>
</dbReference>
<dbReference type="Proteomes" id="UP000516369">
    <property type="component" value="Chromosome"/>
</dbReference>
<dbReference type="RefSeq" id="WP_190261656.1">
    <property type="nucleotide sequence ID" value="NZ_CP053923.1"/>
</dbReference>
<evidence type="ECO:0000259" key="3">
    <source>
        <dbReference type="Pfam" id="PF05170"/>
    </source>
</evidence>
<dbReference type="PANTHER" id="PTHR30441">
    <property type="entry name" value="DUF748 DOMAIN-CONTAINING PROTEIN"/>
    <property type="match status" value="1"/>
</dbReference>
<evidence type="ECO:0000256" key="2">
    <source>
        <dbReference type="SAM" id="Phobius"/>
    </source>
</evidence>
<organism evidence="4 5">
    <name type="scientific">Defluviicoccus vanus</name>
    <dbReference type="NCBI Taxonomy" id="111831"/>
    <lineage>
        <taxon>Bacteria</taxon>
        <taxon>Pseudomonadati</taxon>
        <taxon>Pseudomonadota</taxon>
        <taxon>Alphaproteobacteria</taxon>
        <taxon>Rhodospirillales</taxon>
        <taxon>Rhodospirillaceae</taxon>
        <taxon>Defluviicoccus</taxon>
    </lineage>
</organism>